<dbReference type="InterPro" id="IPR024999">
    <property type="entry name" value="DUF3905"/>
</dbReference>
<dbReference type="RefSeq" id="WP_379286676.1">
    <property type="nucleotide sequence ID" value="NZ_JBHTIU010000019.1"/>
</dbReference>
<evidence type="ECO:0000256" key="1">
    <source>
        <dbReference type="SAM" id="MobiDB-lite"/>
    </source>
</evidence>
<feature type="region of interest" description="Disordered" evidence="1">
    <location>
        <begin position="96"/>
        <end position="141"/>
    </location>
</feature>
<name>A0ABW3D8Q9_9BACL</name>
<reference evidence="3" key="1">
    <citation type="journal article" date="2019" name="Int. J. Syst. Evol. Microbiol.">
        <title>The Global Catalogue of Microorganisms (GCM) 10K type strain sequencing project: providing services to taxonomists for standard genome sequencing and annotation.</title>
        <authorList>
            <consortium name="The Broad Institute Genomics Platform"/>
            <consortium name="The Broad Institute Genome Sequencing Center for Infectious Disease"/>
            <person name="Wu L."/>
            <person name="Ma J."/>
        </authorList>
    </citation>
    <scope>NUCLEOTIDE SEQUENCE [LARGE SCALE GENOMIC DNA]</scope>
    <source>
        <strain evidence="3">CCUG 57263</strain>
    </source>
</reference>
<proteinExistence type="predicted"/>
<sequence>MDERKQEMDEGSIRDQTGQEDLDPFEINFLQEFRKGRGPRKPFVNSFGVVIGDHDYESENSPLEQWTTDTDPAVMAGDQWVHPFKDIGFHSNENRDYFEKGIPPQSGIFMHPDKNSAYKFNLGRGEPEEDSGKRKNGQEQE</sequence>
<organism evidence="2 3">
    <name type="scientific">Paenibacillus residui</name>
    <dbReference type="NCBI Taxonomy" id="629724"/>
    <lineage>
        <taxon>Bacteria</taxon>
        <taxon>Bacillati</taxon>
        <taxon>Bacillota</taxon>
        <taxon>Bacilli</taxon>
        <taxon>Bacillales</taxon>
        <taxon>Paenibacillaceae</taxon>
        <taxon>Paenibacillus</taxon>
    </lineage>
</organism>
<evidence type="ECO:0000313" key="3">
    <source>
        <dbReference type="Proteomes" id="UP001597120"/>
    </source>
</evidence>
<feature type="region of interest" description="Disordered" evidence="1">
    <location>
        <begin position="1"/>
        <end position="24"/>
    </location>
</feature>
<protein>
    <submittedName>
        <fullName evidence="2">DUF3905 domain-containing protein</fullName>
    </submittedName>
</protein>
<feature type="compositionally biased region" description="Basic and acidic residues" evidence="1">
    <location>
        <begin position="1"/>
        <end position="13"/>
    </location>
</feature>
<evidence type="ECO:0000313" key="2">
    <source>
        <dbReference type="EMBL" id="MFD0868624.1"/>
    </source>
</evidence>
<gene>
    <name evidence="2" type="ORF">ACFQ03_05640</name>
</gene>
<accession>A0ABW3D8Q9</accession>
<keyword evidence="3" id="KW-1185">Reference proteome</keyword>
<dbReference type="Pfam" id="PF13045">
    <property type="entry name" value="DUF3905"/>
    <property type="match status" value="1"/>
</dbReference>
<feature type="compositionally biased region" description="Basic and acidic residues" evidence="1">
    <location>
        <begin position="130"/>
        <end position="141"/>
    </location>
</feature>
<comment type="caution">
    <text evidence="2">The sequence shown here is derived from an EMBL/GenBank/DDBJ whole genome shotgun (WGS) entry which is preliminary data.</text>
</comment>
<dbReference type="Proteomes" id="UP001597120">
    <property type="component" value="Unassembled WGS sequence"/>
</dbReference>
<dbReference type="EMBL" id="JBHTIU010000019">
    <property type="protein sequence ID" value="MFD0868624.1"/>
    <property type="molecule type" value="Genomic_DNA"/>
</dbReference>